<evidence type="ECO:0000313" key="1">
    <source>
        <dbReference type="EMBL" id="CAF5206671.1"/>
    </source>
</evidence>
<proteinExistence type="predicted"/>
<feature type="non-terminal residue" evidence="1">
    <location>
        <position position="268"/>
    </location>
</feature>
<reference evidence="1" key="1">
    <citation type="submission" date="2021-02" db="EMBL/GenBank/DDBJ databases">
        <authorList>
            <person name="Nowell W R."/>
        </authorList>
    </citation>
    <scope>NUCLEOTIDE SEQUENCE</scope>
</reference>
<sequence length="268" mass="30736">MSEQVVKQNISTSSLTSSATATLSSNTVGSKRHMTQNYSLIWLDGSIDLSEDDWQAKLTQVQSIVSDVHMFTQSDDCLEFLKNTIVEKVFLIASGYSGQDLIPKIHSMSQLDAIYIFCGNATRHKAWATAWLKIQGVFTSVEQIYKSLKNIIRDCDHEAMPMSFIPKEIIAVASVLDKQNLDKLDPSYMYSLLFKQTILETDEDDMKAIHKLATYCHQHQIFDLQVKRLQREYRFKSPIWWYTDTNFLCGMLNKAIRSFDMESLTKMG</sequence>
<dbReference type="Proteomes" id="UP000681720">
    <property type="component" value="Unassembled WGS sequence"/>
</dbReference>
<comment type="caution">
    <text evidence="1">The sequence shown here is derived from an EMBL/GenBank/DDBJ whole genome shotgun (WGS) entry which is preliminary data.</text>
</comment>
<evidence type="ECO:0000313" key="2">
    <source>
        <dbReference type="Proteomes" id="UP000681720"/>
    </source>
</evidence>
<name>A0A8S3IZB9_9BILA</name>
<protein>
    <submittedName>
        <fullName evidence="1">Uncharacterized protein</fullName>
    </submittedName>
</protein>
<accession>A0A8S3IZB9</accession>
<dbReference type="AlphaFoldDB" id="A0A8S3IZB9"/>
<organism evidence="1 2">
    <name type="scientific">Rotaria magnacalcarata</name>
    <dbReference type="NCBI Taxonomy" id="392030"/>
    <lineage>
        <taxon>Eukaryota</taxon>
        <taxon>Metazoa</taxon>
        <taxon>Spiralia</taxon>
        <taxon>Gnathifera</taxon>
        <taxon>Rotifera</taxon>
        <taxon>Eurotatoria</taxon>
        <taxon>Bdelloidea</taxon>
        <taxon>Philodinida</taxon>
        <taxon>Philodinidae</taxon>
        <taxon>Rotaria</taxon>
    </lineage>
</organism>
<dbReference type="EMBL" id="CAJOBJ010349790">
    <property type="protein sequence ID" value="CAF5206671.1"/>
    <property type="molecule type" value="Genomic_DNA"/>
</dbReference>
<gene>
    <name evidence="1" type="ORF">GIL414_LOCUS78379</name>
</gene>